<organism evidence="1 2">
    <name type="scientific">Caerostris extrusa</name>
    <name type="common">Bark spider</name>
    <name type="synonym">Caerostris bankana</name>
    <dbReference type="NCBI Taxonomy" id="172846"/>
    <lineage>
        <taxon>Eukaryota</taxon>
        <taxon>Metazoa</taxon>
        <taxon>Ecdysozoa</taxon>
        <taxon>Arthropoda</taxon>
        <taxon>Chelicerata</taxon>
        <taxon>Arachnida</taxon>
        <taxon>Araneae</taxon>
        <taxon>Araneomorphae</taxon>
        <taxon>Entelegynae</taxon>
        <taxon>Araneoidea</taxon>
        <taxon>Araneidae</taxon>
        <taxon>Caerostris</taxon>
    </lineage>
</organism>
<proteinExistence type="predicted"/>
<reference evidence="1 2" key="1">
    <citation type="submission" date="2021-06" db="EMBL/GenBank/DDBJ databases">
        <title>Caerostris extrusa draft genome.</title>
        <authorList>
            <person name="Kono N."/>
            <person name="Arakawa K."/>
        </authorList>
    </citation>
    <scope>NUCLEOTIDE SEQUENCE [LARGE SCALE GENOMIC DNA]</scope>
</reference>
<evidence type="ECO:0000313" key="2">
    <source>
        <dbReference type="Proteomes" id="UP001054945"/>
    </source>
</evidence>
<dbReference type="EMBL" id="BPLR01000934">
    <property type="protein sequence ID" value="GIY98547.1"/>
    <property type="molecule type" value="Genomic_DNA"/>
</dbReference>
<accession>A0AAV4XU27</accession>
<dbReference type="AlphaFoldDB" id="A0AAV4XU27"/>
<protein>
    <submittedName>
        <fullName evidence="1">Uncharacterized protein</fullName>
    </submittedName>
</protein>
<gene>
    <name evidence="1" type="ORF">CEXT_551351</name>
</gene>
<evidence type="ECO:0000313" key="1">
    <source>
        <dbReference type="EMBL" id="GIY98547.1"/>
    </source>
</evidence>
<dbReference type="Proteomes" id="UP001054945">
    <property type="component" value="Unassembled WGS sequence"/>
</dbReference>
<keyword evidence="2" id="KW-1185">Reference proteome</keyword>
<name>A0AAV4XU27_CAEEX</name>
<comment type="caution">
    <text evidence="1">The sequence shown here is derived from an EMBL/GenBank/DDBJ whole genome shotgun (WGS) entry which is preliminary data.</text>
</comment>
<sequence>MREFYEVLSTEAKNSSSSPNDISQLLAKISYLKQSIEQLYFPHQSNEKVVVKGEITDHCIEEEAEAGGLTEWMVKCVITVFKPRSLRFHILLAYENPCYRNLSAAEHRGQFQETFKSLNKSSPRRSRGLRAIKRDTSFVTSTVEEISI</sequence>